<dbReference type="InterPro" id="IPR032466">
    <property type="entry name" value="Metal_Hydrolase"/>
</dbReference>
<dbReference type="InterPro" id="IPR006680">
    <property type="entry name" value="Amidohydro-rel"/>
</dbReference>
<gene>
    <name evidence="3" type="ORF">CEE37_12750</name>
</gene>
<dbReference type="AlphaFoldDB" id="A0A532UTW1"/>
<feature type="domain" description="Amidohydrolase-related" evidence="2">
    <location>
        <begin position="56"/>
        <end position="408"/>
    </location>
</feature>
<dbReference type="EMBL" id="NJBN01000010">
    <property type="protein sequence ID" value="TKJ38383.1"/>
    <property type="molecule type" value="Genomic_DNA"/>
</dbReference>
<dbReference type="InterPro" id="IPR011059">
    <property type="entry name" value="Metal-dep_hydrolase_composite"/>
</dbReference>
<protein>
    <submittedName>
        <fullName evidence="3">N-ethylammeline chlorohydrolase</fullName>
    </submittedName>
</protein>
<evidence type="ECO:0000256" key="1">
    <source>
        <dbReference type="ARBA" id="ARBA00022801"/>
    </source>
</evidence>
<dbReference type="Gene3D" id="2.30.40.10">
    <property type="entry name" value="Urease, subunit C, domain 1"/>
    <property type="match status" value="1"/>
</dbReference>
<dbReference type="Gene3D" id="3.20.20.140">
    <property type="entry name" value="Metal-dependent hydrolases"/>
    <property type="match status" value="1"/>
</dbReference>
<dbReference type="PANTHER" id="PTHR43794:SF11">
    <property type="entry name" value="AMIDOHYDROLASE-RELATED DOMAIN-CONTAINING PROTEIN"/>
    <property type="match status" value="1"/>
</dbReference>
<evidence type="ECO:0000313" key="3">
    <source>
        <dbReference type="EMBL" id="TKJ38383.1"/>
    </source>
</evidence>
<comment type="caution">
    <text evidence="3">The sequence shown here is derived from an EMBL/GenBank/DDBJ whole genome shotgun (WGS) entry which is preliminary data.</text>
</comment>
<dbReference type="PANTHER" id="PTHR43794">
    <property type="entry name" value="AMINOHYDROLASE SSNA-RELATED"/>
    <property type="match status" value="1"/>
</dbReference>
<dbReference type="SUPFAM" id="SSF51338">
    <property type="entry name" value="Composite domain of metallo-dependent hydrolases"/>
    <property type="match status" value="1"/>
</dbReference>
<evidence type="ECO:0000313" key="4">
    <source>
        <dbReference type="Proteomes" id="UP000319619"/>
    </source>
</evidence>
<reference evidence="3 4" key="1">
    <citation type="submission" date="2017-06" db="EMBL/GenBank/DDBJ databases">
        <title>Novel microbial phyla capable of carbon fixation and sulfur reduction in deep-sea sediments.</title>
        <authorList>
            <person name="Huang J."/>
            <person name="Baker B."/>
            <person name="Wang Y."/>
        </authorList>
    </citation>
    <scope>NUCLEOTIDE SEQUENCE [LARGE SCALE GENOMIC DNA]</scope>
    <source>
        <strain evidence="3">B3_LCP</strain>
    </source>
</reference>
<proteinExistence type="predicted"/>
<dbReference type="SUPFAM" id="SSF51556">
    <property type="entry name" value="Metallo-dependent hydrolases"/>
    <property type="match status" value="1"/>
</dbReference>
<sequence>MKKKQSYTFKNATVITYDPKNRTFTGDVCIEDGIITAIGADLACKDDLIDANGKLLLPGLIQSHVHLCQTSFRGKADGLGLMPWLESRIWPLEAEHTPESIYQSARLGLEEMILSGVTTVCTMETVHHTGSVFSACEDAGVRAIVGKALMDRGQGVPEKLIQPWDEALSELEELHKEFHDSEDGRLKIAVTPRFVLSCSENLLREAYDFAVKHDLVFHTHASENIKEVESVRSELGCGNIEYLHRLGTLGEKTLLTHVVWPEDGELDLIRQTQTKVAHCPTTNLKLGSGIARVAEMLERGIQVGLGSDGAACNNTLDLWGEMKLAALLASYKSGPGSVDPGKILGLATLGGARAIGWNDEIGSIEVGKRADLIMVNPDGPHWQGGDDWFSKIVYCGKAADVELVMVNGCMLVENGKLI</sequence>
<name>A0A532UTW1_UNCL8</name>
<accession>A0A532UTW1</accession>
<dbReference type="Pfam" id="PF01979">
    <property type="entry name" value="Amidohydro_1"/>
    <property type="match status" value="1"/>
</dbReference>
<evidence type="ECO:0000259" key="2">
    <source>
        <dbReference type="Pfam" id="PF01979"/>
    </source>
</evidence>
<dbReference type="InterPro" id="IPR050287">
    <property type="entry name" value="MTA/SAH_deaminase"/>
</dbReference>
<dbReference type="CDD" id="cd01298">
    <property type="entry name" value="ATZ_TRZ_like"/>
    <property type="match status" value="1"/>
</dbReference>
<dbReference type="Proteomes" id="UP000319619">
    <property type="component" value="Unassembled WGS sequence"/>
</dbReference>
<organism evidence="3 4">
    <name type="scientific">candidate division LCP-89 bacterium B3_LCP</name>
    <dbReference type="NCBI Taxonomy" id="2012998"/>
    <lineage>
        <taxon>Bacteria</taxon>
        <taxon>Pseudomonadati</taxon>
        <taxon>Bacteria division LCP-89</taxon>
    </lineage>
</organism>
<dbReference type="GO" id="GO:0016810">
    <property type="term" value="F:hydrolase activity, acting on carbon-nitrogen (but not peptide) bonds"/>
    <property type="evidence" value="ECO:0007669"/>
    <property type="project" value="InterPro"/>
</dbReference>
<keyword evidence="1 3" id="KW-0378">Hydrolase</keyword>